<evidence type="ECO:0000313" key="4">
    <source>
        <dbReference type="Proteomes" id="UP000041314"/>
    </source>
</evidence>
<gene>
    <name evidence="1" type="ORF">ERS008198_00066</name>
    <name evidence="2" type="ORF">ERS008202_01396</name>
</gene>
<dbReference type="EMBL" id="CQPC01000013">
    <property type="protein sequence ID" value="CNT91478.1"/>
    <property type="molecule type" value="Genomic_DNA"/>
</dbReference>
<organism evidence="1 4">
    <name type="scientific">Salmonella enterica subsp. enterica serovar Bovismorbificans</name>
    <dbReference type="NCBI Taxonomy" id="58097"/>
    <lineage>
        <taxon>Bacteria</taxon>
        <taxon>Pseudomonadati</taxon>
        <taxon>Pseudomonadota</taxon>
        <taxon>Gammaproteobacteria</taxon>
        <taxon>Enterobacterales</taxon>
        <taxon>Enterobacteriaceae</taxon>
        <taxon>Salmonella</taxon>
    </lineage>
</organism>
<evidence type="ECO:0000313" key="1">
    <source>
        <dbReference type="EMBL" id="CNT54667.1"/>
    </source>
</evidence>
<evidence type="ECO:0000313" key="3">
    <source>
        <dbReference type="Proteomes" id="UP000039541"/>
    </source>
</evidence>
<protein>
    <submittedName>
        <fullName evidence="1">Uncharacterized protein</fullName>
    </submittedName>
</protein>
<proteinExistence type="predicted"/>
<dbReference type="AlphaFoldDB" id="A0A655BL80"/>
<dbReference type="EMBL" id="CQPA01000001">
    <property type="protein sequence ID" value="CNT54667.1"/>
    <property type="molecule type" value="Genomic_DNA"/>
</dbReference>
<reference evidence="3 4" key="1">
    <citation type="submission" date="2015-03" db="EMBL/GenBank/DDBJ databases">
        <authorList>
            <consortium name="Pathogen Informatics"/>
        </authorList>
    </citation>
    <scope>NUCLEOTIDE SEQUENCE [LARGE SCALE GENOMIC DNA]</scope>
    <source>
        <strain evidence="2 3">3476</strain>
        <strain evidence="1 4">A1104</strain>
    </source>
</reference>
<evidence type="ECO:0000313" key="2">
    <source>
        <dbReference type="EMBL" id="CNT91478.1"/>
    </source>
</evidence>
<accession>A0A655BL80</accession>
<dbReference type="Proteomes" id="UP000039541">
    <property type="component" value="Unassembled WGS sequence"/>
</dbReference>
<name>A0A655BL80_SALET</name>
<sequence>MPKKKENHSSTSVMRVKSGAAVSHCMTGQVVISASNVMPINTARRPIRSEIAPPMGNQIKLDTPTNMVTIKLSRALRLSTVLP</sequence>
<dbReference type="Proteomes" id="UP000041314">
    <property type="component" value="Unassembled WGS sequence"/>
</dbReference>